<comment type="caution">
    <text evidence="1">The sequence shown here is derived from an EMBL/GenBank/DDBJ whole genome shotgun (WGS) entry which is preliminary data.</text>
</comment>
<sequence length="71" mass="8039">MDIAAENFVMTKKMVEALRERQRPGLTMETNVVAPAALENFVMTKKRRLAIRTKPPGQVQERVAATRTRAN</sequence>
<gene>
    <name evidence="1" type="ORF">LL965_15510</name>
</gene>
<keyword evidence="2" id="KW-1185">Reference proteome</keyword>
<dbReference type="EMBL" id="JAJGQJ010000041">
    <property type="protein sequence ID" value="MCC4621422.1"/>
    <property type="molecule type" value="Genomic_DNA"/>
</dbReference>
<protein>
    <submittedName>
        <fullName evidence="1">Uncharacterized protein</fullName>
    </submittedName>
</protein>
<reference evidence="1 2" key="1">
    <citation type="submission" date="2021-10" db="EMBL/GenBank/DDBJ databases">
        <title>Genome sequencing of Xanthomonas strains from NCPPB.</title>
        <authorList>
            <person name="Hussein R."/>
            <person name="Harrison J."/>
            <person name="Studholme D.J."/>
            <person name="Vicente J."/>
            <person name="Grant M."/>
        </authorList>
    </citation>
    <scope>NUCLEOTIDE SEQUENCE [LARGE SCALE GENOMIC DNA]</scope>
    <source>
        <strain evidence="1 2">NCPPB 101</strain>
    </source>
</reference>
<proteinExistence type="predicted"/>
<organism evidence="1 2">
    <name type="scientific">Xanthomonas cassavae CFBP 4642</name>
    <dbReference type="NCBI Taxonomy" id="1219375"/>
    <lineage>
        <taxon>Bacteria</taxon>
        <taxon>Pseudomonadati</taxon>
        <taxon>Pseudomonadota</taxon>
        <taxon>Gammaproteobacteria</taxon>
        <taxon>Lysobacterales</taxon>
        <taxon>Lysobacteraceae</taxon>
        <taxon>Xanthomonas</taxon>
    </lineage>
</organism>
<dbReference type="RefSeq" id="WP_029220862.1">
    <property type="nucleotide sequence ID" value="NZ_CAWLZN010000001.1"/>
</dbReference>
<accession>A0ABS8HH37</accession>
<evidence type="ECO:0000313" key="2">
    <source>
        <dbReference type="Proteomes" id="UP001199206"/>
    </source>
</evidence>
<dbReference type="Proteomes" id="UP001199206">
    <property type="component" value="Unassembled WGS sequence"/>
</dbReference>
<evidence type="ECO:0000313" key="1">
    <source>
        <dbReference type="EMBL" id="MCC4621422.1"/>
    </source>
</evidence>
<name>A0ABS8HH37_9XANT</name>